<gene>
    <name evidence="6" type="primary">nhaR</name>
    <name evidence="6" type="ORF">JDO7802_00370</name>
</gene>
<dbReference type="Gene3D" id="1.10.10.10">
    <property type="entry name" value="Winged helix-like DNA-binding domain superfamily/Winged helix DNA-binding domain"/>
    <property type="match status" value="1"/>
</dbReference>
<dbReference type="Gene3D" id="3.40.190.10">
    <property type="entry name" value="Periplasmic binding protein-like II"/>
    <property type="match status" value="2"/>
</dbReference>
<keyword evidence="4" id="KW-0804">Transcription</keyword>
<organism evidence="6 7">
    <name type="scientific">Jannaschia donghaensis</name>
    <dbReference type="NCBI Taxonomy" id="420998"/>
    <lineage>
        <taxon>Bacteria</taxon>
        <taxon>Pseudomonadati</taxon>
        <taxon>Pseudomonadota</taxon>
        <taxon>Alphaproteobacteria</taxon>
        <taxon>Rhodobacterales</taxon>
        <taxon>Roseobacteraceae</taxon>
        <taxon>Jannaschia</taxon>
    </lineage>
</organism>
<evidence type="ECO:0000313" key="7">
    <source>
        <dbReference type="Proteomes" id="UP000049222"/>
    </source>
</evidence>
<dbReference type="Pfam" id="PF03466">
    <property type="entry name" value="LysR_substrate"/>
    <property type="match status" value="1"/>
</dbReference>
<name>A0A0M6YDF3_9RHOB</name>
<dbReference type="GO" id="GO:0000976">
    <property type="term" value="F:transcription cis-regulatory region binding"/>
    <property type="evidence" value="ECO:0007669"/>
    <property type="project" value="TreeGrafter"/>
</dbReference>
<dbReference type="PRINTS" id="PR00039">
    <property type="entry name" value="HTHLYSR"/>
</dbReference>
<evidence type="ECO:0000256" key="1">
    <source>
        <dbReference type="ARBA" id="ARBA00009437"/>
    </source>
</evidence>
<dbReference type="RefSeq" id="WP_055082025.1">
    <property type="nucleotide sequence ID" value="NZ_CXSU01000005.1"/>
</dbReference>
<dbReference type="SUPFAM" id="SSF53850">
    <property type="entry name" value="Periplasmic binding protein-like II"/>
    <property type="match status" value="1"/>
</dbReference>
<evidence type="ECO:0000256" key="2">
    <source>
        <dbReference type="ARBA" id="ARBA00023015"/>
    </source>
</evidence>
<dbReference type="STRING" id="420998.JDO7802_00370"/>
<dbReference type="SUPFAM" id="SSF46785">
    <property type="entry name" value="Winged helix' DNA-binding domain"/>
    <property type="match status" value="1"/>
</dbReference>
<comment type="similarity">
    <text evidence="1">Belongs to the LysR transcriptional regulatory family.</text>
</comment>
<dbReference type="OrthoDB" id="464481at2"/>
<keyword evidence="3" id="KW-0238">DNA-binding</keyword>
<dbReference type="InterPro" id="IPR005119">
    <property type="entry name" value="LysR_subst-bd"/>
</dbReference>
<dbReference type="InterPro" id="IPR036388">
    <property type="entry name" value="WH-like_DNA-bd_sf"/>
</dbReference>
<accession>A0A0M6YDF3</accession>
<dbReference type="InterPro" id="IPR036390">
    <property type="entry name" value="WH_DNA-bd_sf"/>
</dbReference>
<dbReference type="GO" id="GO:0003700">
    <property type="term" value="F:DNA-binding transcription factor activity"/>
    <property type="evidence" value="ECO:0007669"/>
    <property type="project" value="InterPro"/>
</dbReference>
<reference evidence="6 7" key="1">
    <citation type="submission" date="2015-07" db="EMBL/GenBank/DDBJ databases">
        <authorList>
            <person name="Noorani M."/>
        </authorList>
    </citation>
    <scope>NUCLEOTIDE SEQUENCE [LARGE SCALE GENOMIC DNA]</scope>
    <source>
        <strain evidence="6 7">CECT 7802</strain>
    </source>
</reference>
<evidence type="ECO:0000256" key="4">
    <source>
        <dbReference type="ARBA" id="ARBA00023163"/>
    </source>
</evidence>
<protein>
    <submittedName>
        <fullName evidence="6">Na(+)/H(+) antiporter regulatory protein</fullName>
    </submittedName>
</protein>
<proteinExistence type="inferred from homology"/>
<dbReference type="Pfam" id="PF00126">
    <property type="entry name" value="HTH_1"/>
    <property type="match status" value="1"/>
</dbReference>
<keyword evidence="7" id="KW-1185">Reference proteome</keyword>
<dbReference type="FunFam" id="1.10.10.10:FF:000001">
    <property type="entry name" value="LysR family transcriptional regulator"/>
    <property type="match status" value="1"/>
</dbReference>
<sequence>MKSLNYHHLRYFHAVAHHGTLTQAAAHLNVSQSALSTQIAALEARLGHPLFDRIGRGLKLTEVGRIVLDHADRIFRIGDDLAVLLNRSGDDAPPLRVGAASTLSRNFQLRFLAPLLDGETDLVLRSGDELALLDDLRTHALDVVLTSAPPSLSGQTDLAAHLLASDPVGIHGAPALLTAATLRDLLETVPFIVPSESGIRAGFLAVAERLGVRPRILADVDDMAMVRLLVREGIGLAVAPAVVIADELSDGRLATAAFPLDIALRFYAVTLRRDFPHPALAGLLTG</sequence>
<dbReference type="EMBL" id="CXSU01000005">
    <property type="protein sequence ID" value="CTQ48368.1"/>
    <property type="molecule type" value="Genomic_DNA"/>
</dbReference>
<dbReference type="PANTHER" id="PTHR30126">
    <property type="entry name" value="HTH-TYPE TRANSCRIPTIONAL REGULATOR"/>
    <property type="match status" value="1"/>
</dbReference>
<keyword evidence="2" id="KW-0805">Transcription regulation</keyword>
<dbReference type="AlphaFoldDB" id="A0A0M6YDF3"/>
<evidence type="ECO:0000259" key="5">
    <source>
        <dbReference type="PROSITE" id="PS50931"/>
    </source>
</evidence>
<evidence type="ECO:0000256" key="3">
    <source>
        <dbReference type="ARBA" id="ARBA00023125"/>
    </source>
</evidence>
<dbReference type="InterPro" id="IPR000847">
    <property type="entry name" value="LysR_HTH_N"/>
</dbReference>
<dbReference type="PANTHER" id="PTHR30126:SF98">
    <property type="entry name" value="HTH-TYPE TRANSCRIPTIONAL ACTIVATOR BAUR"/>
    <property type="match status" value="1"/>
</dbReference>
<evidence type="ECO:0000313" key="6">
    <source>
        <dbReference type="EMBL" id="CTQ48368.1"/>
    </source>
</evidence>
<dbReference type="Proteomes" id="UP000049222">
    <property type="component" value="Unassembled WGS sequence"/>
</dbReference>
<dbReference type="PROSITE" id="PS50931">
    <property type="entry name" value="HTH_LYSR"/>
    <property type="match status" value="1"/>
</dbReference>
<feature type="domain" description="HTH lysR-type" evidence="5">
    <location>
        <begin position="4"/>
        <end position="61"/>
    </location>
</feature>